<gene>
    <name evidence="3" type="ORF">JDV02_008887</name>
</gene>
<protein>
    <submittedName>
        <fullName evidence="3">Uncharacterized protein</fullName>
    </submittedName>
</protein>
<dbReference type="OrthoDB" id="10669247at2759"/>
<dbReference type="RefSeq" id="XP_047846525.1">
    <property type="nucleotide sequence ID" value="XM_047990518.1"/>
</dbReference>
<feature type="coiled-coil region" evidence="1">
    <location>
        <begin position="333"/>
        <end position="385"/>
    </location>
</feature>
<evidence type="ECO:0000256" key="1">
    <source>
        <dbReference type="SAM" id="Coils"/>
    </source>
</evidence>
<feature type="coiled-coil region" evidence="1">
    <location>
        <begin position="126"/>
        <end position="272"/>
    </location>
</feature>
<feature type="region of interest" description="Disordered" evidence="2">
    <location>
        <begin position="657"/>
        <end position="688"/>
    </location>
</feature>
<reference evidence="3" key="1">
    <citation type="submission" date="2021-11" db="EMBL/GenBank/DDBJ databases">
        <title>Purpureocillium_takamizusanense_genome.</title>
        <authorList>
            <person name="Nguyen N.-H."/>
        </authorList>
    </citation>
    <scope>NUCLEOTIDE SEQUENCE</scope>
    <source>
        <strain evidence="3">PT3</strain>
    </source>
</reference>
<keyword evidence="4" id="KW-1185">Reference proteome</keyword>
<dbReference type="AlphaFoldDB" id="A0A9Q8VFL8"/>
<feature type="coiled-coil region" evidence="1">
    <location>
        <begin position="544"/>
        <end position="578"/>
    </location>
</feature>
<evidence type="ECO:0000313" key="4">
    <source>
        <dbReference type="Proteomes" id="UP000829364"/>
    </source>
</evidence>
<dbReference type="EMBL" id="CP086362">
    <property type="protein sequence ID" value="UNI23044.1"/>
    <property type="molecule type" value="Genomic_DNA"/>
</dbReference>
<evidence type="ECO:0000313" key="3">
    <source>
        <dbReference type="EMBL" id="UNI23044.1"/>
    </source>
</evidence>
<proteinExistence type="predicted"/>
<accession>A0A9Q8VFL8</accession>
<dbReference type="KEGG" id="ptkz:JDV02_008887"/>
<dbReference type="GeneID" id="72070832"/>
<feature type="coiled-coil region" evidence="1">
    <location>
        <begin position="467"/>
        <end position="515"/>
    </location>
</feature>
<organism evidence="3 4">
    <name type="scientific">Purpureocillium takamizusanense</name>
    <dbReference type="NCBI Taxonomy" id="2060973"/>
    <lineage>
        <taxon>Eukaryota</taxon>
        <taxon>Fungi</taxon>
        <taxon>Dikarya</taxon>
        <taxon>Ascomycota</taxon>
        <taxon>Pezizomycotina</taxon>
        <taxon>Sordariomycetes</taxon>
        <taxon>Hypocreomycetidae</taxon>
        <taxon>Hypocreales</taxon>
        <taxon>Ophiocordycipitaceae</taxon>
        <taxon>Purpureocillium</taxon>
    </lineage>
</organism>
<name>A0A9Q8VFL8_9HYPO</name>
<dbReference type="Proteomes" id="UP000829364">
    <property type="component" value="Chromosome 9"/>
</dbReference>
<evidence type="ECO:0000256" key="2">
    <source>
        <dbReference type="SAM" id="MobiDB-lite"/>
    </source>
</evidence>
<sequence length="688" mass="75588">MESLLRHMQQQAERASIPANAIEIRALAHVTRRAHDQLEADYRKLRADYHSRHRALRQREEEVSGRQAVQDALRGLGATLTTVQSGLGSALSGWVASYEAMSRASRIIEADRTLVDAELGELRRLREEALQRDNRATSALQDLERRLEDAEAREARLQEEKTAAVDEAAAKTTVVQDLQQRLADAETREARLQEEKAKATKETAAKATVVQDLQRRLADAEAREATLQQERTAASEEAATKATALEDRDAVITGLQRRLTDAGADQKRLQEEAAAQATALGVRDQDVARLEGQVKAIADDRAAAVDELRRVREDKATGDAEAASALKARDDQVAKLRGEVHKARGELDKARGDANAESSELRRLKDQAVADATASKAEARQLKREVDVGKALLEAVRGERDVLVESLHQERSNAETTRRAVDEAARSREAMDSSHAEDIAALQGQLNAKALELLHAERRENSAVVRGQHLEDELVESRSAVDDAEKRVKELLAAAEQTSEDLREAHRAIKDLKTAAKASHEAYGIKNDAATRWEGRATLLEQKLETARGDANVAEGRCSELQKQLDEERRQKSVAEQGARDAGVAGVEAMLRTSLERFMSSVPDTARVRAVEGSLLAAQDENNMLEAQLNEAARLREDAANTAAQLEVRVGELEAENQGLLQHVEEQTARPPSPRPRKTTPNASARGS</sequence>
<keyword evidence="1" id="KW-0175">Coiled coil</keyword>